<proteinExistence type="inferred from homology"/>
<evidence type="ECO:0000256" key="5">
    <source>
        <dbReference type="ARBA" id="ARBA00023136"/>
    </source>
</evidence>
<dbReference type="STRING" id="1047168.A0A0F4GCW1"/>
<keyword evidence="3 7" id="KW-0812">Transmembrane</keyword>
<evidence type="ECO:0000256" key="3">
    <source>
        <dbReference type="ARBA" id="ARBA00022692"/>
    </source>
</evidence>
<dbReference type="Gene3D" id="1.20.1720.10">
    <property type="entry name" value="Multidrug resistance protein D"/>
    <property type="match status" value="1"/>
</dbReference>
<dbReference type="InterPro" id="IPR020846">
    <property type="entry name" value="MFS_dom"/>
</dbReference>
<evidence type="ECO:0000256" key="1">
    <source>
        <dbReference type="ARBA" id="ARBA00004141"/>
    </source>
</evidence>
<dbReference type="GO" id="GO:0016020">
    <property type="term" value="C:membrane"/>
    <property type="evidence" value="ECO:0007669"/>
    <property type="project" value="UniProtKB-SubCell"/>
</dbReference>
<dbReference type="InterPro" id="IPR036259">
    <property type="entry name" value="MFS_trans_sf"/>
</dbReference>
<evidence type="ECO:0000256" key="2">
    <source>
        <dbReference type="ARBA" id="ARBA00008335"/>
    </source>
</evidence>
<accession>A0A0F4GCW1</accession>
<dbReference type="Proteomes" id="UP000033647">
    <property type="component" value="Unassembled WGS sequence"/>
</dbReference>
<sequence length="166" mass="17440">MFAPGAARAMADFHSSNEVVAQLLVSIYVVGLAAGPLVLSPLSELYGRNPIMHTTNLAFVVGGVLCAVSVDVPMLILARLLMGISTISLGGGYVADLMAPEDRGRALNIWNIGPSTGTNGGTCRWWLHYPEYQLAVDVRDAVNNGELASSSSPPLGLNSSRELLGC</sequence>
<dbReference type="PANTHER" id="PTHR23502">
    <property type="entry name" value="MAJOR FACILITATOR SUPERFAMILY"/>
    <property type="match status" value="1"/>
</dbReference>
<feature type="transmembrane region" description="Helical" evidence="7">
    <location>
        <begin position="51"/>
        <end position="70"/>
    </location>
</feature>
<evidence type="ECO:0000259" key="8">
    <source>
        <dbReference type="PROSITE" id="PS50850"/>
    </source>
</evidence>
<evidence type="ECO:0000256" key="6">
    <source>
        <dbReference type="SAM" id="MobiDB-lite"/>
    </source>
</evidence>
<dbReference type="AlphaFoldDB" id="A0A0F4GCW1"/>
<evidence type="ECO:0000256" key="4">
    <source>
        <dbReference type="ARBA" id="ARBA00022989"/>
    </source>
</evidence>
<name>A0A0F4GCW1_9PEZI</name>
<dbReference type="EMBL" id="LAFY01004086">
    <property type="protein sequence ID" value="KJX95226.1"/>
    <property type="molecule type" value="Genomic_DNA"/>
</dbReference>
<evidence type="ECO:0000256" key="7">
    <source>
        <dbReference type="SAM" id="Phobius"/>
    </source>
</evidence>
<comment type="subcellular location">
    <subcellularLocation>
        <location evidence="1">Membrane</location>
        <topology evidence="1">Multi-pass membrane protein</topology>
    </subcellularLocation>
</comment>
<dbReference type="PANTHER" id="PTHR23502:SF68">
    <property type="entry name" value="MULTIDRUG TRANSPORTER, PUTATIVE (AFU_ORTHOLOGUE AFUA_3G01120)-RELATED"/>
    <property type="match status" value="1"/>
</dbReference>
<dbReference type="GO" id="GO:0022857">
    <property type="term" value="F:transmembrane transporter activity"/>
    <property type="evidence" value="ECO:0007669"/>
    <property type="project" value="InterPro"/>
</dbReference>
<feature type="region of interest" description="Disordered" evidence="6">
    <location>
        <begin position="146"/>
        <end position="166"/>
    </location>
</feature>
<feature type="compositionally biased region" description="Low complexity" evidence="6">
    <location>
        <begin position="149"/>
        <end position="160"/>
    </location>
</feature>
<evidence type="ECO:0000313" key="10">
    <source>
        <dbReference type="Proteomes" id="UP000033647"/>
    </source>
</evidence>
<keyword evidence="4 7" id="KW-1133">Transmembrane helix</keyword>
<dbReference type="InterPro" id="IPR011701">
    <property type="entry name" value="MFS"/>
</dbReference>
<keyword evidence="10" id="KW-1185">Reference proteome</keyword>
<dbReference type="PROSITE" id="PS50850">
    <property type="entry name" value="MFS"/>
    <property type="match status" value="1"/>
</dbReference>
<dbReference type="Pfam" id="PF07690">
    <property type="entry name" value="MFS_1"/>
    <property type="match status" value="1"/>
</dbReference>
<comment type="similarity">
    <text evidence="2">Belongs to the major facilitator superfamily.</text>
</comment>
<dbReference type="SUPFAM" id="SSF103473">
    <property type="entry name" value="MFS general substrate transporter"/>
    <property type="match status" value="1"/>
</dbReference>
<gene>
    <name evidence="9" type="ORF">TI39_contig4126g00022</name>
</gene>
<keyword evidence="5 7" id="KW-0472">Membrane</keyword>
<reference evidence="9 10" key="1">
    <citation type="submission" date="2015-03" db="EMBL/GenBank/DDBJ databases">
        <title>RNA-seq based gene annotation and comparative genomics of four Zymoseptoria species reveal species-specific pathogenicity related genes and transposable element activity.</title>
        <authorList>
            <person name="Grandaubert J."/>
            <person name="Bhattacharyya A."/>
            <person name="Stukenbrock E.H."/>
        </authorList>
    </citation>
    <scope>NUCLEOTIDE SEQUENCE [LARGE SCALE GENOMIC DNA]</scope>
    <source>
        <strain evidence="9 10">Zb18110</strain>
    </source>
</reference>
<organism evidence="9 10">
    <name type="scientific">Zymoseptoria brevis</name>
    <dbReference type="NCBI Taxonomy" id="1047168"/>
    <lineage>
        <taxon>Eukaryota</taxon>
        <taxon>Fungi</taxon>
        <taxon>Dikarya</taxon>
        <taxon>Ascomycota</taxon>
        <taxon>Pezizomycotina</taxon>
        <taxon>Dothideomycetes</taxon>
        <taxon>Dothideomycetidae</taxon>
        <taxon>Mycosphaerellales</taxon>
        <taxon>Mycosphaerellaceae</taxon>
        <taxon>Zymoseptoria</taxon>
    </lineage>
</organism>
<feature type="domain" description="Major facilitator superfamily (MFS) profile" evidence="8">
    <location>
        <begin position="1"/>
        <end position="166"/>
    </location>
</feature>
<comment type="caution">
    <text evidence="9">The sequence shown here is derived from an EMBL/GenBank/DDBJ whole genome shotgun (WGS) entry which is preliminary data.</text>
</comment>
<protein>
    <recommendedName>
        <fullName evidence="8">Major facilitator superfamily (MFS) profile domain-containing protein</fullName>
    </recommendedName>
</protein>
<dbReference type="OrthoDB" id="5296287at2759"/>
<feature type="transmembrane region" description="Helical" evidence="7">
    <location>
        <begin position="20"/>
        <end position="39"/>
    </location>
</feature>
<evidence type="ECO:0000313" key="9">
    <source>
        <dbReference type="EMBL" id="KJX95226.1"/>
    </source>
</evidence>